<dbReference type="HOGENOM" id="CLU_093792_0_0_6"/>
<evidence type="ECO:0008006" key="3">
    <source>
        <dbReference type="Google" id="ProtNLM"/>
    </source>
</evidence>
<reference evidence="1 2" key="1">
    <citation type="journal article" date="2013" name="Nat. Commun.">
        <title>Genome sequence and functional genomic analysis of the oil-degrading bacterium Oleispira antarctica.</title>
        <authorList>
            <person name="Kube M."/>
            <person name="Chernikova T.N."/>
            <person name="Al-Ramahi Y."/>
            <person name="Beloqui A."/>
            <person name="Lopez-Cortez N."/>
            <person name="Guazzaroni M.E."/>
            <person name="Heipieper H.J."/>
            <person name="Klages S."/>
            <person name="Kotsyurbenko O.R."/>
            <person name="Langer I."/>
            <person name="Nechitaylo T.Y."/>
            <person name="Lunsdorf H."/>
            <person name="Fernandez M."/>
            <person name="Juarez S."/>
            <person name="Ciordia S."/>
            <person name="Singer A."/>
            <person name="Kagan O."/>
            <person name="Egorova O."/>
            <person name="Petit P.A."/>
            <person name="Stogios P."/>
            <person name="Kim Y."/>
            <person name="Tchigvintsev A."/>
            <person name="Flick R."/>
            <person name="Denaro R."/>
            <person name="Genovese M."/>
            <person name="Albar J.P."/>
            <person name="Reva O.N."/>
            <person name="Martinez-Gomariz M."/>
            <person name="Tran H."/>
            <person name="Ferrer M."/>
            <person name="Savchenko A."/>
            <person name="Yakunin A.F."/>
            <person name="Yakimov M.M."/>
            <person name="Golyshina O.V."/>
            <person name="Reinhardt R."/>
            <person name="Golyshin P.N."/>
        </authorList>
    </citation>
    <scope>NUCLEOTIDE SEQUENCE [LARGE SCALE GENOMIC DNA]</scope>
</reference>
<dbReference type="InterPro" id="IPR009858">
    <property type="entry name" value="DUF1415"/>
</dbReference>
<dbReference type="Pfam" id="PF07209">
    <property type="entry name" value="DUF1415"/>
    <property type="match status" value="1"/>
</dbReference>
<organism evidence="1 2">
    <name type="scientific">Oleispira antarctica RB-8</name>
    <dbReference type="NCBI Taxonomy" id="698738"/>
    <lineage>
        <taxon>Bacteria</taxon>
        <taxon>Pseudomonadati</taxon>
        <taxon>Pseudomonadota</taxon>
        <taxon>Gammaproteobacteria</taxon>
        <taxon>Oceanospirillales</taxon>
        <taxon>Oceanospirillaceae</taxon>
        <taxon>Oleispira</taxon>
    </lineage>
</organism>
<evidence type="ECO:0000313" key="1">
    <source>
        <dbReference type="EMBL" id="CCK78046.1"/>
    </source>
</evidence>
<sequence>MTDSLLNDAAATEAVAAETLSNIALTRLWVEKLVVGEGLCPFAHPIMDKLHIEECKSQDLEQITRAFLSLLNEMQLADDDDLPTALFIVSQALGDFDEYLDWLFLCEDLLEQSGLEGDIQIASFHPHYEFEGEEAESMTNYSNRSPFPMIHFIRENHISEALKTVTKPEAIPERNKRHMQRLGKEGLLQLMPELADSAIFVKK</sequence>
<protein>
    <recommendedName>
        <fullName evidence="3">DUF1415 domain-containing protein</fullName>
    </recommendedName>
</protein>
<keyword evidence="2" id="KW-1185">Reference proteome</keyword>
<dbReference type="KEGG" id="oai:OLEAN_C38700"/>
<gene>
    <name evidence="1" type="ORF">OLEAN_C38700</name>
</gene>
<proteinExistence type="predicted"/>
<name>R4YS64_OLEAN</name>
<accession>R4YS64</accession>
<dbReference type="PATRIC" id="fig|698738.3.peg.4028"/>
<dbReference type="STRING" id="698738.OLEAN_C38700"/>
<dbReference type="EMBL" id="FO203512">
    <property type="protein sequence ID" value="CCK78046.1"/>
    <property type="molecule type" value="Genomic_DNA"/>
</dbReference>
<dbReference type="AlphaFoldDB" id="R4YS64"/>
<evidence type="ECO:0000313" key="2">
    <source>
        <dbReference type="Proteomes" id="UP000032749"/>
    </source>
</evidence>
<dbReference type="Proteomes" id="UP000032749">
    <property type="component" value="Chromosome"/>
</dbReference>